<evidence type="ECO:0000313" key="1">
    <source>
        <dbReference type="EMBL" id="GAA2710339.1"/>
    </source>
</evidence>
<accession>A0ABN3TLP7</accession>
<dbReference type="EMBL" id="BAAASL010000003">
    <property type="protein sequence ID" value="GAA2710339.1"/>
    <property type="molecule type" value="Genomic_DNA"/>
</dbReference>
<keyword evidence="2" id="KW-1185">Reference proteome</keyword>
<evidence type="ECO:0000313" key="2">
    <source>
        <dbReference type="Proteomes" id="UP001500886"/>
    </source>
</evidence>
<evidence type="ECO:0008006" key="3">
    <source>
        <dbReference type="Google" id="ProtNLM"/>
    </source>
</evidence>
<dbReference type="Proteomes" id="UP001500886">
    <property type="component" value="Unassembled WGS sequence"/>
</dbReference>
<proteinExistence type="predicted"/>
<comment type="caution">
    <text evidence="1">The sequence shown here is derived from an EMBL/GenBank/DDBJ whole genome shotgun (WGS) entry which is preliminary data.</text>
</comment>
<protein>
    <recommendedName>
        <fullName evidence="3">Transposase</fullName>
    </recommendedName>
</protein>
<gene>
    <name evidence="1" type="ORF">GCM10010315_10020</name>
</gene>
<name>A0ABN3TLP7_9ACTN</name>
<sequence length="156" mass="17623">MTAYVRRLSVDGRPLYAKVSLLGMSLVSVLRGTAGNWAQVRAAQAAYQGSPGTLLEREVHLCFTPTNASWANPIETHFGPLRQFTLANSNHPNHAVRTRALHAYLRWRNTNAGHPDVLAAQRRERARIRREKGIRWGEDHSSPRDPAIRRTYAAQY</sequence>
<organism evidence="1 2">
    <name type="scientific">Streptomyces luteosporeus</name>
    <dbReference type="NCBI Taxonomy" id="173856"/>
    <lineage>
        <taxon>Bacteria</taxon>
        <taxon>Bacillati</taxon>
        <taxon>Actinomycetota</taxon>
        <taxon>Actinomycetes</taxon>
        <taxon>Kitasatosporales</taxon>
        <taxon>Streptomycetaceae</taxon>
        <taxon>Streptomyces</taxon>
    </lineage>
</organism>
<reference evidence="1 2" key="1">
    <citation type="journal article" date="2019" name="Int. J. Syst. Evol. Microbiol.">
        <title>The Global Catalogue of Microorganisms (GCM) 10K type strain sequencing project: providing services to taxonomists for standard genome sequencing and annotation.</title>
        <authorList>
            <consortium name="The Broad Institute Genomics Platform"/>
            <consortium name="The Broad Institute Genome Sequencing Center for Infectious Disease"/>
            <person name="Wu L."/>
            <person name="Ma J."/>
        </authorList>
    </citation>
    <scope>NUCLEOTIDE SEQUENCE [LARGE SCALE GENOMIC DNA]</scope>
    <source>
        <strain evidence="1 2">JCM 4542</strain>
    </source>
</reference>